<dbReference type="PANTHER" id="PTHR42879">
    <property type="entry name" value="3-OXOACYL-(ACYL-CARRIER-PROTEIN) REDUCTASE"/>
    <property type="match status" value="1"/>
</dbReference>
<dbReference type="Gene3D" id="3.40.50.720">
    <property type="entry name" value="NAD(P)-binding Rossmann-like Domain"/>
    <property type="match status" value="1"/>
</dbReference>
<proteinExistence type="inferred from homology"/>
<dbReference type="GO" id="GO:0003746">
    <property type="term" value="F:translation elongation factor activity"/>
    <property type="evidence" value="ECO:0007669"/>
    <property type="project" value="UniProtKB-KW"/>
</dbReference>
<dbReference type="NCBIfam" id="NF047420">
    <property type="entry name" value="EF_P_mod_YmfI"/>
    <property type="match status" value="1"/>
</dbReference>
<protein>
    <submittedName>
        <fullName evidence="2">Elongation factor P 5-aminopentanone reductase</fullName>
    </submittedName>
</protein>
<keyword evidence="2" id="KW-0251">Elongation factor</keyword>
<dbReference type="InterPro" id="IPR050259">
    <property type="entry name" value="SDR"/>
</dbReference>
<sequence length="238" mass="26149">MGKNVLIIGASGDIGVAIAERLAEDGYQLLLHYHENREVIDTFKANVACECIITEIQADLSKEPEVKKLISQLVFPVDSVIFASGKAQFGLFQDTSEKIMDDMLAMHVKAPWLISKHVLPQMIQNRFGNIIFITSIWGKVGASYEVVYSSVKGAQNSFIKALAKEVATCGISVNAVSPGFIDTKMNNHLSQDEREAIMDEVPMNRAGMPVEVAHTVSFLMDKKSAYIQGEIINVTGGW</sequence>
<comment type="caution">
    <text evidence="2">The sequence shown here is derived from an EMBL/GenBank/DDBJ whole genome shotgun (WGS) entry which is preliminary data.</text>
</comment>
<reference evidence="3" key="1">
    <citation type="journal article" date="2019" name="Int. J. Syst. Evol. Microbiol.">
        <title>The Global Catalogue of Microorganisms (GCM) 10K type strain sequencing project: providing services to taxonomists for standard genome sequencing and annotation.</title>
        <authorList>
            <consortium name="The Broad Institute Genomics Platform"/>
            <consortium name="The Broad Institute Genome Sequencing Center for Infectious Disease"/>
            <person name="Wu L."/>
            <person name="Ma J."/>
        </authorList>
    </citation>
    <scope>NUCLEOTIDE SEQUENCE [LARGE SCALE GENOMIC DNA]</scope>
    <source>
        <strain evidence="3">CCUG 56754</strain>
    </source>
</reference>
<dbReference type="InterPro" id="IPR036291">
    <property type="entry name" value="NAD(P)-bd_dom_sf"/>
</dbReference>
<evidence type="ECO:0000313" key="3">
    <source>
        <dbReference type="Proteomes" id="UP001597040"/>
    </source>
</evidence>
<dbReference type="SUPFAM" id="SSF51735">
    <property type="entry name" value="NAD(P)-binding Rossmann-fold domains"/>
    <property type="match status" value="1"/>
</dbReference>
<name>A0ABW3LKF9_9BACI</name>
<dbReference type="Proteomes" id="UP001597040">
    <property type="component" value="Unassembled WGS sequence"/>
</dbReference>
<dbReference type="PANTHER" id="PTHR42879:SF2">
    <property type="entry name" value="3-OXOACYL-[ACYL-CARRIER-PROTEIN] REDUCTASE FABG"/>
    <property type="match status" value="1"/>
</dbReference>
<evidence type="ECO:0000256" key="1">
    <source>
        <dbReference type="ARBA" id="ARBA00006484"/>
    </source>
</evidence>
<keyword evidence="3" id="KW-1185">Reference proteome</keyword>
<dbReference type="CDD" id="cd05233">
    <property type="entry name" value="SDR_c"/>
    <property type="match status" value="1"/>
</dbReference>
<accession>A0ABW3LKF9</accession>
<keyword evidence="2" id="KW-0648">Protein biosynthesis</keyword>
<dbReference type="Pfam" id="PF13561">
    <property type="entry name" value="adh_short_C2"/>
    <property type="match status" value="1"/>
</dbReference>
<dbReference type="RefSeq" id="WP_390360415.1">
    <property type="nucleotide sequence ID" value="NZ_JBHTKJ010000012.1"/>
</dbReference>
<dbReference type="PRINTS" id="PR00081">
    <property type="entry name" value="GDHRDH"/>
</dbReference>
<gene>
    <name evidence="2" type="primary">ymfI</name>
    <name evidence="2" type="ORF">ACFQ3N_05795</name>
</gene>
<evidence type="ECO:0000313" key="2">
    <source>
        <dbReference type="EMBL" id="MFD1037919.1"/>
    </source>
</evidence>
<comment type="similarity">
    <text evidence="1">Belongs to the short-chain dehydrogenases/reductases (SDR) family.</text>
</comment>
<dbReference type="InterPro" id="IPR002347">
    <property type="entry name" value="SDR_fam"/>
</dbReference>
<dbReference type="EMBL" id="JBHTKJ010000012">
    <property type="protein sequence ID" value="MFD1037919.1"/>
    <property type="molecule type" value="Genomic_DNA"/>
</dbReference>
<organism evidence="2 3">
    <name type="scientific">Virgibacillus byunsanensis</name>
    <dbReference type="NCBI Taxonomy" id="570945"/>
    <lineage>
        <taxon>Bacteria</taxon>
        <taxon>Bacillati</taxon>
        <taxon>Bacillota</taxon>
        <taxon>Bacilli</taxon>
        <taxon>Bacillales</taxon>
        <taxon>Bacillaceae</taxon>
        <taxon>Virgibacillus</taxon>
    </lineage>
</organism>